<protein>
    <submittedName>
        <fullName evidence="2">Uncharacterized protein</fullName>
    </submittedName>
</protein>
<gene>
    <name evidence="2" type="ORF">TELCIR_00455</name>
</gene>
<accession>A0A2G9V6T3</accession>
<evidence type="ECO:0000256" key="1">
    <source>
        <dbReference type="SAM" id="MobiDB-lite"/>
    </source>
</evidence>
<feature type="compositionally biased region" description="Polar residues" evidence="1">
    <location>
        <begin position="83"/>
        <end position="95"/>
    </location>
</feature>
<dbReference type="Proteomes" id="UP000230423">
    <property type="component" value="Unassembled WGS sequence"/>
</dbReference>
<feature type="compositionally biased region" description="Polar residues" evidence="1">
    <location>
        <begin position="60"/>
        <end position="75"/>
    </location>
</feature>
<reference evidence="2 3" key="1">
    <citation type="submission" date="2015-09" db="EMBL/GenBank/DDBJ databases">
        <title>Draft genome of the parasitic nematode Teladorsagia circumcincta isolate WARC Sus (inbred).</title>
        <authorList>
            <person name="Mitreva M."/>
        </authorList>
    </citation>
    <scope>NUCLEOTIDE SEQUENCE [LARGE SCALE GENOMIC DNA]</scope>
    <source>
        <strain evidence="2 3">S</strain>
    </source>
</reference>
<dbReference type="AlphaFoldDB" id="A0A2G9V6T3"/>
<feature type="region of interest" description="Disordered" evidence="1">
    <location>
        <begin position="60"/>
        <end position="115"/>
    </location>
</feature>
<dbReference type="InterPro" id="IPR036872">
    <property type="entry name" value="CH_dom_sf"/>
</dbReference>
<sequence>MFTRDCLTHVKRIEVQESSILPPYIQQDPAEYVRLPESVTAAQQLTTTPLYEIMSDSECDSLNTSENENGGSSRVMSDIIRTSPVSANGESPYGTSSDMPSSSKESSHAELSKRGESAIVKSVAVTLDELSNTTGILKEEPPSLMKEKALNTLENPTEELIVTVHELFSAPEGTFDGSPTAESTGNEAEYRDRKGKPSDFSRGENNNAETVCGSHFMKPQNLCGHIFLEHNLPTYVATIEFKKWEMCEGDVSSYYDEDYSFSQLDRTCRDPTVRQGGVCPAFFTVTPKGSGAVVRICDWHLHGTEISKKSVERIARLVLLEDWSAPMIHKLFTGTNCVVVTSGSLFVETHSVHGSASSIVVVVVVCQLVHVDRRPFSHAKYVEGTGGSRGAEKPELFVNCGTFLQNNSSNVKLTAKFNDKIIMRTLEIVVVVEVAYSDIDKDLSYRLALGMNQLDNGNEKADTAHCDETRGWRGEISSSRSKINFDELQSKETMPQYEVRVRVPHVNGAPAGAAPSPGQDDDDLANETLFFERNRIKQLQDERVHIQKKTFTKWCNSFLNRFFDINYI</sequence>
<keyword evidence="3" id="KW-1185">Reference proteome</keyword>
<dbReference type="InterPro" id="IPR001589">
    <property type="entry name" value="Actinin_actin-bd_CS"/>
</dbReference>
<dbReference type="PROSITE" id="PS00019">
    <property type="entry name" value="ACTININ_1"/>
    <property type="match status" value="1"/>
</dbReference>
<name>A0A2G9V6T3_TELCI</name>
<feature type="region of interest" description="Disordered" evidence="1">
    <location>
        <begin position="171"/>
        <end position="205"/>
    </location>
</feature>
<evidence type="ECO:0000313" key="3">
    <source>
        <dbReference type="Proteomes" id="UP000230423"/>
    </source>
</evidence>
<feature type="compositionally biased region" description="Basic and acidic residues" evidence="1">
    <location>
        <begin position="188"/>
        <end position="202"/>
    </location>
</feature>
<dbReference type="EMBL" id="KZ344998">
    <property type="protein sequence ID" value="PIO77430.1"/>
    <property type="molecule type" value="Genomic_DNA"/>
</dbReference>
<feature type="compositionally biased region" description="Basic and acidic residues" evidence="1">
    <location>
        <begin position="105"/>
        <end position="115"/>
    </location>
</feature>
<proteinExistence type="predicted"/>
<organism evidence="2 3">
    <name type="scientific">Teladorsagia circumcincta</name>
    <name type="common">Brown stomach worm</name>
    <name type="synonym">Ostertagia circumcincta</name>
    <dbReference type="NCBI Taxonomy" id="45464"/>
    <lineage>
        <taxon>Eukaryota</taxon>
        <taxon>Metazoa</taxon>
        <taxon>Ecdysozoa</taxon>
        <taxon>Nematoda</taxon>
        <taxon>Chromadorea</taxon>
        <taxon>Rhabditida</taxon>
        <taxon>Rhabditina</taxon>
        <taxon>Rhabditomorpha</taxon>
        <taxon>Strongyloidea</taxon>
        <taxon>Trichostrongylidae</taxon>
        <taxon>Teladorsagia</taxon>
    </lineage>
</organism>
<dbReference type="SUPFAM" id="SSF47576">
    <property type="entry name" value="Calponin-homology domain, CH-domain"/>
    <property type="match status" value="1"/>
</dbReference>
<evidence type="ECO:0000313" key="2">
    <source>
        <dbReference type="EMBL" id="PIO77430.1"/>
    </source>
</evidence>
<dbReference type="OrthoDB" id="5865767at2759"/>